<dbReference type="AlphaFoldDB" id="A0A642V6Y7"/>
<sequence>MSDTKKSYNWPYEETPFDIVTARALSKFMTLCILSYDLERNNQVVGHNLCIEEDSISPESPIIENVKPYWDASSTTVLDFGCGAGNISLYLKPHIHRAIGVDILNPMINAYKKRTGFDGYCCNIAVDDTPGLDEVQFDVIVCTLTYHHVNVYNLVTQKLAGRLRAGGWLYVVDFDSTKKYGSHEHVLNLHGLGHNCDDRKRDELLNQIAFAHKYDFSPEIAISSFESAGLTDIGVDSGLTVRLRPSREELQCMNGQEDHGYTNFPHDANGRLDLPFTLLLVAGQKRLYS</sequence>
<evidence type="ECO:0000259" key="2">
    <source>
        <dbReference type="Pfam" id="PF08241"/>
    </source>
</evidence>
<dbReference type="Pfam" id="PF08241">
    <property type="entry name" value="Methyltransf_11"/>
    <property type="match status" value="1"/>
</dbReference>
<dbReference type="SUPFAM" id="SSF53335">
    <property type="entry name" value="S-adenosyl-L-methionine-dependent methyltransferases"/>
    <property type="match status" value="1"/>
</dbReference>
<keyword evidence="1" id="KW-0808">Transferase</keyword>
<keyword evidence="4" id="KW-1185">Reference proteome</keyword>
<dbReference type="PANTHER" id="PTHR43861:SF3">
    <property type="entry name" value="PUTATIVE (AFU_ORTHOLOGUE AFUA_2G14390)-RELATED"/>
    <property type="match status" value="1"/>
</dbReference>
<dbReference type="OrthoDB" id="3647at2759"/>
<evidence type="ECO:0000313" key="3">
    <source>
        <dbReference type="EMBL" id="KAA8915447.1"/>
    </source>
</evidence>
<dbReference type="VEuPathDB" id="FungiDB:TRICI_002437"/>
<dbReference type="InterPro" id="IPR013216">
    <property type="entry name" value="Methyltransf_11"/>
</dbReference>
<reference evidence="3" key="1">
    <citation type="journal article" date="2019" name="G3 (Bethesda)">
        <title>Genome Assemblies of Two Rare Opportunistic Yeast Pathogens: Diutina rugosa (syn. Candida rugosa) and Trichomonascus ciferrii (syn. Candida ciferrii).</title>
        <authorList>
            <person name="Mixao V."/>
            <person name="Saus E."/>
            <person name="Hansen A.P."/>
            <person name="Lass-Florl C."/>
            <person name="Gabaldon T."/>
        </authorList>
    </citation>
    <scope>NUCLEOTIDE SEQUENCE</scope>
    <source>
        <strain evidence="3">CBS 4856</strain>
    </source>
</reference>
<dbReference type="Proteomes" id="UP000761534">
    <property type="component" value="Unassembled WGS sequence"/>
</dbReference>
<proteinExistence type="predicted"/>
<dbReference type="PANTHER" id="PTHR43861">
    <property type="entry name" value="TRANS-ACONITATE 2-METHYLTRANSFERASE-RELATED"/>
    <property type="match status" value="1"/>
</dbReference>
<evidence type="ECO:0000256" key="1">
    <source>
        <dbReference type="ARBA" id="ARBA00022679"/>
    </source>
</evidence>
<evidence type="ECO:0000313" key="4">
    <source>
        <dbReference type="Proteomes" id="UP000761534"/>
    </source>
</evidence>
<gene>
    <name evidence="3" type="ORF">TRICI_002437</name>
</gene>
<organism evidence="3 4">
    <name type="scientific">Trichomonascus ciferrii</name>
    <dbReference type="NCBI Taxonomy" id="44093"/>
    <lineage>
        <taxon>Eukaryota</taxon>
        <taxon>Fungi</taxon>
        <taxon>Dikarya</taxon>
        <taxon>Ascomycota</taxon>
        <taxon>Saccharomycotina</taxon>
        <taxon>Dipodascomycetes</taxon>
        <taxon>Dipodascales</taxon>
        <taxon>Trichomonascaceae</taxon>
        <taxon>Trichomonascus</taxon>
        <taxon>Trichomonascus ciferrii complex</taxon>
    </lineage>
</organism>
<name>A0A642V6Y7_9ASCO</name>
<dbReference type="GO" id="GO:0008757">
    <property type="term" value="F:S-adenosylmethionine-dependent methyltransferase activity"/>
    <property type="evidence" value="ECO:0007669"/>
    <property type="project" value="InterPro"/>
</dbReference>
<comment type="caution">
    <text evidence="3">The sequence shown here is derived from an EMBL/GenBank/DDBJ whole genome shotgun (WGS) entry which is preliminary data.</text>
</comment>
<protein>
    <recommendedName>
        <fullName evidence="2">Methyltransferase type 11 domain-containing protein</fullName>
    </recommendedName>
</protein>
<dbReference type="InterPro" id="IPR029063">
    <property type="entry name" value="SAM-dependent_MTases_sf"/>
</dbReference>
<dbReference type="EMBL" id="SWFS01000164">
    <property type="protein sequence ID" value="KAA8915447.1"/>
    <property type="molecule type" value="Genomic_DNA"/>
</dbReference>
<dbReference type="CDD" id="cd02440">
    <property type="entry name" value="AdoMet_MTases"/>
    <property type="match status" value="1"/>
</dbReference>
<dbReference type="Gene3D" id="3.40.50.150">
    <property type="entry name" value="Vaccinia Virus protein VP39"/>
    <property type="match status" value="1"/>
</dbReference>
<accession>A0A642V6Y7</accession>
<feature type="domain" description="Methyltransferase type 11" evidence="2">
    <location>
        <begin position="78"/>
        <end position="171"/>
    </location>
</feature>